<dbReference type="InterPro" id="IPR054612">
    <property type="entry name" value="Phage_capsid-like_C"/>
</dbReference>
<organism evidence="3 4">
    <name type="scientific">Weissella muntiaci</name>
    <dbReference type="NCBI Taxonomy" id="2508881"/>
    <lineage>
        <taxon>Bacteria</taxon>
        <taxon>Bacillati</taxon>
        <taxon>Bacillota</taxon>
        <taxon>Bacilli</taxon>
        <taxon>Lactobacillales</taxon>
        <taxon>Lactobacillaceae</taxon>
        <taxon>Weissella</taxon>
    </lineage>
</organism>
<dbReference type="SUPFAM" id="SSF56563">
    <property type="entry name" value="Major capsid protein gp5"/>
    <property type="match status" value="1"/>
</dbReference>
<dbReference type="NCBIfam" id="TIGR01554">
    <property type="entry name" value="major_cap_HK97"/>
    <property type="match status" value="1"/>
</dbReference>
<evidence type="ECO:0000313" key="3">
    <source>
        <dbReference type="EMBL" id="TYC50887.1"/>
    </source>
</evidence>
<evidence type="ECO:0000313" key="4">
    <source>
        <dbReference type="Proteomes" id="UP000371977"/>
    </source>
</evidence>
<dbReference type="Pfam" id="PF05065">
    <property type="entry name" value="Phage_capsid"/>
    <property type="match status" value="1"/>
</dbReference>
<dbReference type="AlphaFoldDB" id="A0A6C2CA91"/>
<comment type="subcellular location">
    <subcellularLocation>
        <location evidence="1">Virion</location>
    </subcellularLocation>
</comment>
<comment type="caution">
    <text evidence="3">The sequence shown here is derived from an EMBL/GenBank/DDBJ whole genome shotgun (WGS) entry which is preliminary data.</text>
</comment>
<gene>
    <name evidence="3" type="ORF">ESZ50_01335</name>
</gene>
<name>A0A6C2CA91_9LACO</name>
<dbReference type="InterPro" id="IPR024455">
    <property type="entry name" value="Phage_capsid"/>
</dbReference>
<dbReference type="Gene3D" id="2.60.40.1080">
    <property type="match status" value="1"/>
</dbReference>
<dbReference type="EMBL" id="SDGZ01000004">
    <property type="protein sequence ID" value="TYC50887.1"/>
    <property type="molecule type" value="Genomic_DNA"/>
</dbReference>
<dbReference type="SUPFAM" id="SSF49373">
    <property type="entry name" value="Invasin/intimin cell-adhesion fragments"/>
    <property type="match status" value="1"/>
</dbReference>
<proteinExistence type="predicted"/>
<dbReference type="Proteomes" id="UP000371977">
    <property type="component" value="Unassembled WGS sequence"/>
</dbReference>
<dbReference type="SMART" id="SM00635">
    <property type="entry name" value="BID_2"/>
    <property type="match status" value="1"/>
</dbReference>
<sequence length="438" mass="46869">MSMDLEQTPKQKMEAHMREVMQGVLAEMNAGKSSGITMTAKEKKFFAAITTDVGTKDAELLPEETINEVFDALTEDHPFLETLSMQNTGLRMKLIKANTAGTAVWGEIFGDIKGQLDADFVTEDDLQNKLTAFIALPKDMSDFGPDWIKKFVITQLTEAMSVALEEGFMSGDGKDTPTGLMMDMTTGKVVDKNKVQYSKKAITGVIDFSDHSKVQNAIAEIAQRLSMTINGKMLKPDNSLSLALNPSQYEIIRGAFTVQNASGVYVEAYPLGIKVVPAMGVPFGEAVAYRASRYVAAIGGGLNIQQYDQTLAMEDMDLYIAKQFANGEALDNNVSAIYEIILPEVITHKDGNVPVASVDMSQKTAAMKVGDTKQVTATVSPADATNTKVTYETSNDKVAAVAADGTITAVAEGSATITATTEDGGFKATVAVTVTAAA</sequence>
<dbReference type="Pfam" id="PF02368">
    <property type="entry name" value="Big_2"/>
    <property type="match status" value="1"/>
</dbReference>
<evidence type="ECO:0000259" key="2">
    <source>
        <dbReference type="SMART" id="SM00635"/>
    </source>
</evidence>
<keyword evidence="4" id="KW-1185">Reference proteome</keyword>
<dbReference type="OrthoDB" id="2043141at2"/>
<evidence type="ECO:0000256" key="1">
    <source>
        <dbReference type="ARBA" id="ARBA00004328"/>
    </source>
</evidence>
<protein>
    <submittedName>
        <fullName evidence="3">Phage major capsid protein</fullName>
    </submittedName>
</protein>
<accession>A0A6C2CA91</accession>
<reference evidence="3 4" key="1">
    <citation type="submission" date="2019-01" db="EMBL/GenBank/DDBJ databases">
        <title>Weissella sp. nov., a novel lactic acid bacterium isolated from animal feces.</title>
        <authorList>
            <person name="Wang L.-T."/>
        </authorList>
    </citation>
    <scope>NUCLEOTIDE SEQUENCE [LARGE SCALE GENOMIC DNA]</scope>
    <source>
        <strain evidence="3 4">8H-2</strain>
    </source>
</reference>
<dbReference type="InterPro" id="IPR008964">
    <property type="entry name" value="Invasin/intimin_cell_adhesion"/>
</dbReference>
<dbReference type="InterPro" id="IPR003343">
    <property type="entry name" value="Big_2"/>
</dbReference>
<dbReference type="RefSeq" id="WP_148621797.1">
    <property type="nucleotide sequence ID" value="NZ_SDGZ01000004.1"/>
</dbReference>
<feature type="domain" description="BIG2" evidence="2">
    <location>
        <begin position="354"/>
        <end position="431"/>
    </location>
</feature>